<reference evidence="4" key="1">
    <citation type="submission" date="2021-05" db="EMBL/GenBank/DDBJ databases">
        <title>Novel Bacillus species.</title>
        <authorList>
            <person name="Liu G."/>
        </authorList>
    </citation>
    <scope>NUCLEOTIDE SEQUENCE</scope>
    <source>
        <strain evidence="4 6">FJAT-50051</strain>
    </source>
</reference>
<protein>
    <submittedName>
        <fullName evidence="4">Fructose-6-phosphate aldolase</fullName>
        <ecNumber evidence="4">4.1.2.-</ecNumber>
    </submittedName>
</protein>
<evidence type="ECO:0000256" key="1">
    <source>
        <dbReference type="ARBA" id="ARBA00004496"/>
    </source>
</evidence>
<keyword evidence="6" id="KW-1185">Reference proteome</keyword>
<dbReference type="PROSITE" id="PS01054">
    <property type="entry name" value="TRANSALDOLASE_1"/>
    <property type="match status" value="1"/>
</dbReference>
<dbReference type="GO" id="GO:0005737">
    <property type="term" value="C:cytoplasm"/>
    <property type="evidence" value="ECO:0007669"/>
    <property type="project" value="UniProtKB-SubCell"/>
</dbReference>
<keyword evidence="4" id="KW-0456">Lyase</keyword>
<dbReference type="CDD" id="cd00956">
    <property type="entry name" value="Transaldolase_FSA"/>
    <property type="match status" value="1"/>
</dbReference>
<dbReference type="AlphaFoldDB" id="A0A942TA21"/>
<comment type="caution">
    <text evidence="4">The sequence shown here is derived from an EMBL/GenBank/DDBJ whole genome shotgun (WGS) entry which is preliminary data.</text>
</comment>
<evidence type="ECO:0000313" key="5">
    <source>
        <dbReference type="EMBL" id="MCH6266054.1"/>
    </source>
</evidence>
<keyword evidence="2" id="KW-0963">Cytoplasm</keyword>
<organism evidence="4">
    <name type="scientific">Neobacillus citreus</name>
    <dbReference type="NCBI Taxonomy" id="2833578"/>
    <lineage>
        <taxon>Bacteria</taxon>
        <taxon>Bacillati</taxon>
        <taxon>Bacillota</taxon>
        <taxon>Bacilli</taxon>
        <taxon>Bacillales</taxon>
        <taxon>Bacillaceae</taxon>
        <taxon>Neobacillus</taxon>
    </lineage>
</organism>
<dbReference type="PANTHER" id="PTHR10683:SF36">
    <property type="entry name" value="TRANSALDOLASE"/>
    <property type="match status" value="1"/>
</dbReference>
<evidence type="ECO:0000256" key="3">
    <source>
        <dbReference type="ARBA" id="ARBA00023270"/>
    </source>
</evidence>
<sequence length="229" mass="25767">MQLIIDSANLDEIRELVDYYPIDGVTTNPSIIVKEKKNFLQLLEEIREVIGCKRELFVQTLADHAEEIVKEAKYIRENILDKLVIKVPVTKEGIKAIKALSEAGVRTMATTIYTPLQGYIAAKAGAAYITPYVNRIEKLEGNAVNVVKEIVQIIEKHHFNSKVLAASFNNVQQVHDVCLVGAHGVTIPPDILRLCFSHRATEANVKVFIEDWQKEYGEKSIVDTNKIKI</sequence>
<dbReference type="GO" id="GO:0005975">
    <property type="term" value="P:carbohydrate metabolic process"/>
    <property type="evidence" value="ECO:0007669"/>
    <property type="project" value="InterPro"/>
</dbReference>
<dbReference type="FunFam" id="3.20.20.70:FF:000018">
    <property type="entry name" value="Probable transaldolase"/>
    <property type="match status" value="1"/>
</dbReference>
<dbReference type="Gene3D" id="3.20.20.70">
    <property type="entry name" value="Aldolase class I"/>
    <property type="match status" value="1"/>
</dbReference>
<comment type="subcellular location">
    <subcellularLocation>
        <location evidence="1">Cytoplasm</location>
    </subcellularLocation>
</comment>
<evidence type="ECO:0000256" key="2">
    <source>
        <dbReference type="ARBA" id="ARBA00022490"/>
    </source>
</evidence>
<dbReference type="RefSeq" id="WP_213147567.1">
    <property type="nucleotide sequence ID" value="NZ_JAGYPE020000016.1"/>
</dbReference>
<dbReference type="PANTHER" id="PTHR10683">
    <property type="entry name" value="TRANSALDOLASE"/>
    <property type="match status" value="1"/>
</dbReference>
<proteinExistence type="predicted"/>
<dbReference type="EC" id="4.1.2.-" evidence="4"/>
<dbReference type="GO" id="GO:0016832">
    <property type="term" value="F:aldehyde-lyase activity"/>
    <property type="evidence" value="ECO:0007669"/>
    <property type="project" value="InterPro"/>
</dbReference>
<dbReference type="InterPro" id="IPR001585">
    <property type="entry name" value="TAL/FSA"/>
</dbReference>
<dbReference type="EMBL" id="JAGYPE020000016">
    <property type="protein sequence ID" value="MCH6266054.1"/>
    <property type="molecule type" value="Genomic_DNA"/>
</dbReference>
<evidence type="ECO:0000313" key="4">
    <source>
        <dbReference type="EMBL" id="MBS4187741.1"/>
    </source>
</evidence>
<gene>
    <name evidence="5" type="ORF">KHB02_011025</name>
    <name evidence="4" type="ORF">KHB02_40920</name>
</gene>
<dbReference type="PROSITE" id="PS00958">
    <property type="entry name" value="TRANSALDOLASE_2"/>
    <property type="match status" value="1"/>
</dbReference>
<dbReference type="Proteomes" id="UP000677265">
    <property type="component" value="Unassembled WGS sequence"/>
</dbReference>
<dbReference type="SUPFAM" id="SSF51569">
    <property type="entry name" value="Aldolase"/>
    <property type="match status" value="1"/>
</dbReference>
<dbReference type="InterPro" id="IPR033919">
    <property type="entry name" value="TSA/FSA_arc/bac"/>
</dbReference>
<dbReference type="InterPro" id="IPR013785">
    <property type="entry name" value="Aldolase_TIM"/>
</dbReference>
<dbReference type="InterPro" id="IPR018225">
    <property type="entry name" value="Transaldolase_AS"/>
</dbReference>
<dbReference type="Pfam" id="PF00923">
    <property type="entry name" value="TAL_FSA"/>
    <property type="match status" value="1"/>
</dbReference>
<name>A0A942TA21_9BACI</name>
<dbReference type="EMBL" id="JAGYPE010000009">
    <property type="protein sequence ID" value="MBS4187741.1"/>
    <property type="molecule type" value="Genomic_DNA"/>
</dbReference>
<evidence type="ECO:0000313" key="6">
    <source>
        <dbReference type="Proteomes" id="UP000677265"/>
    </source>
</evidence>
<accession>A0A942TA21</accession>
<keyword evidence="3" id="KW-0704">Schiff base</keyword>
<dbReference type="NCBIfam" id="NF009299">
    <property type="entry name" value="PRK12656.1"/>
    <property type="match status" value="1"/>
</dbReference>